<dbReference type="InterPro" id="IPR005881">
    <property type="entry name" value="Ser_O-AcTrfase"/>
</dbReference>
<keyword evidence="8 11" id="KW-0012">Acyltransferase</keyword>
<dbReference type="GO" id="GO:0005737">
    <property type="term" value="C:cytoplasm"/>
    <property type="evidence" value="ECO:0007669"/>
    <property type="project" value="UniProtKB-SubCell"/>
</dbReference>
<protein>
    <recommendedName>
        <fullName evidence="3">serine O-acetyltransferase</fullName>
        <ecNumber evidence="3">2.3.1.30</ecNumber>
    </recommendedName>
</protein>
<dbReference type="Pfam" id="PF00132">
    <property type="entry name" value="Hexapep"/>
    <property type="match status" value="1"/>
</dbReference>
<comment type="catalytic activity">
    <reaction evidence="9">
        <text>L-serine + acetyl-CoA = O-acetyl-L-serine + CoA</text>
        <dbReference type="Rhea" id="RHEA:24560"/>
        <dbReference type="ChEBI" id="CHEBI:33384"/>
        <dbReference type="ChEBI" id="CHEBI:57287"/>
        <dbReference type="ChEBI" id="CHEBI:57288"/>
        <dbReference type="ChEBI" id="CHEBI:58340"/>
        <dbReference type="EC" id="2.3.1.30"/>
    </reaction>
</comment>
<evidence type="ECO:0000256" key="8">
    <source>
        <dbReference type="ARBA" id="ARBA00023315"/>
    </source>
</evidence>
<evidence type="ECO:0000256" key="9">
    <source>
        <dbReference type="ARBA" id="ARBA00049486"/>
    </source>
</evidence>
<dbReference type="FunFam" id="1.10.3130.10:FF:000002">
    <property type="entry name" value="Serine acetyltransferase"/>
    <property type="match status" value="1"/>
</dbReference>
<evidence type="ECO:0000256" key="2">
    <source>
        <dbReference type="ARBA" id="ARBA00007274"/>
    </source>
</evidence>
<evidence type="ECO:0000256" key="7">
    <source>
        <dbReference type="ARBA" id="ARBA00022737"/>
    </source>
</evidence>
<dbReference type="AlphaFoldDB" id="A0A7W5HM71"/>
<keyword evidence="6 11" id="KW-0808">Transferase</keyword>
<dbReference type="GO" id="GO:0006535">
    <property type="term" value="P:cysteine biosynthetic process from serine"/>
    <property type="evidence" value="ECO:0007669"/>
    <property type="project" value="InterPro"/>
</dbReference>
<feature type="compositionally biased region" description="Basic and acidic residues" evidence="10">
    <location>
        <begin position="267"/>
        <end position="279"/>
    </location>
</feature>
<name>A0A7W5HM71_9GAMM</name>
<evidence type="ECO:0000313" key="12">
    <source>
        <dbReference type="Proteomes" id="UP000518892"/>
    </source>
</evidence>
<dbReference type="InterPro" id="IPR053376">
    <property type="entry name" value="Serine_acetyltransferase"/>
</dbReference>
<evidence type="ECO:0000256" key="3">
    <source>
        <dbReference type="ARBA" id="ARBA00013266"/>
    </source>
</evidence>
<dbReference type="Proteomes" id="UP000518892">
    <property type="component" value="Unassembled WGS sequence"/>
</dbReference>
<dbReference type="InterPro" id="IPR011004">
    <property type="entry name" value="Trimer_LpxA-like_sf"/>
</dbReference>
<dbReference type="SUPFAM" id="SSF51161">
    <property type="entry name" value="Trimeric LpxA-like enzymes"/>
    <property type="match status" value="1"/>
</dbReference>
<dbReference type="InterPro" id="IPR045304">
    <property type="entry name" value="LbH_SAT"/>
</dbReference>
<evidence type="ECO:0000256" key="1">
    <source>
        <dbReference type="ARBA" id="ARBA00004496"/>
    </source>
</evidence>
<comment type="subcellular location">
    <subcellularLocation>
        <location evidence="1">Cytoplasm</location>
    </subcellularLocation>
</comment>
<dbReference type="GO" id="GO:0009001">
    <property type="term" value="F:serine O-acetyltransferase activity"/>
    <property type="evidence" value="ECO:0007669"/>
    <property type="project" value="UniProtKB-EC"/>
</dbReference>
<feature type="compositionally biased region" description="Basic and acidic residues" evidence="10">
    <location>
        <begin position="298"/>
        <end position="309"/>
    </location>
</feature>
<proteinExistence type="inferred from homology"/>
<feature type="region of interest" description="Disordered" evidence="10">
    <location>
        <begin position="260"/>
        <end position="309"/>
    </location>
</feature>
<dbReference type="NCBIfam" id="TIGR01172">
    <property type="entry name" value="cysE"/>
    <property type="match status" value="1"/>
</dbReference>
<evidence type="ECO:0000256" key="5">
    <source>
        <dbReference type="ARBA" id="ARBA00022605"/>
    </source>
</evidence>
<comment type="similarity">
    <text evidence="2">Belongs to the transferase hexapeptide repeat family.</text>
</comment>
<dbReference type="RefSeq" id="WP_183384907.1">
    <property type="nucleotide sequence ID" value="NZ_JACHXR010000012.1"/>
</dbReference>
<organism evidence="11 12">
    <name type="scientific">Halomonas stenophila</name>
    <dbReference type="NCBI Taxonomy" id="795312"/>
    <lineage>
        <taxon>Bacteria</taxon>
        <taxon>Pseudomonadati</taxon>
        <taxon>Pseudomonadota</taxon>
        <taxon>Gammaproteobacteria</taxon>
        <taxon>Oceanospirillales</taxon>
        <taxon>Halomonadaceae</taxon>
        <taxon>Halomonas</taxon>
    </lineage>
</organism>
<evidence type="ECO:0000313" key="11">
    <source>
        <dbReference type="EMBL" id="MBB3232466.1"/>
    </source>
</evidence>
<dbReference type="PANTHER" id="PTHR42811">
    <property type="entry name" value="SERINE ACETYLTRANSFERASE"/>
    <property type="match status" value="1"/>
</dbReference>
<gene>
    <name evidence="11" type="ORF">FHR97_003334</name>
</gene>
<evidence type="ECO:0000256" key="10">
    <source>
        <dbReference type="SAM" id="MobiDB-lite"/>
    </source>
</evidence>
<keyword evidence="12" id="KW-1185">Reference proteome</keyword>
<dbReference type="InterPro" id="IPR001451">
    <property type="entry name" value="Hexapep"/>
</dbReference>
<dbReference type="InterPro" id="IPR042122">
    <property type="entry name" value="Ser_AcTrfase_N_sf"/>
</dbReference>
<dbReference type="FunFam" id="2.160.10.10:FF:000007">
    <property type="entry name" value="Serine acetyltransferase"/>
    <property type="match status" value="1"/>
</dbReference>
<dbReference type="EMBL" id="JACHXR010000012">
    <property type="protein sequence ID" value="MBB3232466.1"/>
    <property type="molecule type" value="Genomic_DNA"/>
</dbReference>
<dbReference type="Gene3D" id="1.10.3130.10">
    <property type="entry name" value="serine acetyltransferase, domain 1"/>
    <property type="match status" value="1"/>
</dbReference>
<dbReference type="EC" id="2.3.1.30" evidence="3"/>
<keyword evidence="4" id="KW-0963">Cytoplasm</keyword>
<sequence length="309" mass="33917">MFQRLREDINSVFARDPAARNFLEVLTNYPGLHALLVHRMTHWLWRHNLKWLARTLSSLARWFTGIEIHPGATIGRRFFIDHGMGVVIGETAEVGDDVTLYQGVTLGGTSWNKGKRHPTLEDGVIVGAGAKILGPFTVGTGAKVGSNAVVTKEVPAGATVVGIPGKVVQRSEPDQEEALQVDPARREAMRRKFGFDAYGVSQDMPDPVARSMQAMLDHMHAVDERIERMCSTLRQIDAGFRDGQLPELRDEDFANILEDVDGCCGPREGRRGESDRSTPADESPAEASGDAPETPTPPRDEVGKRRSNG</sequence>
<comment type="caution">
    <text evidence="11">The sequence shown here is derived from an EMBL/GenBank/DDBJ whole genome shotgun (WGS) entry which is preliminary data.</text>
</comment>
<dbReference type="CDD" id="cd03354">
    <property type="entry name" value="LbH_SAT"/>
    <property type="match status" value="1"/>
</dbReference>
<keyword evidence="5" id="KW-0028">Amino-acid biosynthesis</keyword>
<dbReference type="NCBIfam" id="NF041874">
    <property type="entry name" value="EPS_EpsC"/>
    <property type="match status" value="1"/>
</dbReference>
<accession>A0A7W5HM71</accession>
<keyword evidence="7" id="KW-0677">Repeat</keyword>
<evidence type="ECO:0000256" key="6">
    <source>
        <dbReference type="ARBA" id="ARBA00022679"/>
    </source>
</evidence>
<evidence type="ECO:0000256" key="4">
    <source>
        <dbReference type="ARBA" id="ARBA00022490"/>
    </source>
</evidence>
<dbReference type="Gene3D" id="2.160.10.10">
    <property type="entry name" value="Hexapeptide repeat proteins"/>
    <property type="match status" value="1"/>
</dbReference>
<reference evidence="11 12" key="1">
    <citation type="submission" date="2020-08" db="EMBL/GenBank/DDBJ databases">
        <title>Genomic Encyclopedia of Type Strains, Phase III (KMG-III): the genomes of soil and plant-associated and newly described type strains.</title>
        <authorList>
            <person name="Whitman W."/>
        </authorList>
    </citation>
    <scope>NUCLEOTIDE SEQUENCE [LARGE SCALE GENOMIC DNA]</scope>
    <source>
        <strain evidence="11 12">CECT 7744</strain>
    </source>
</reference>